<gene>
    <name evidence="10" type="ORF">LAMI_0C09758G</name>
</gene>
<name>A0A1G4J5P7_9SACH</name>
<dbReference type="Pfam" id="PF02297">
    <property type="entry name" value="COX6B"/>
    <property type="match status" value="1"/>
</dbReference>
<protein>
    <submittedName>
        <fullName evidence="10">LAMI_0C09758g1_1</fullName>
    </submittedName>
</protein>
<dbReference type="InterPro" id="IPR048281">
    <property type="entry name" value="COA6_fun"/>
</dbReference>
<evidence type="ECO:0000256" key="5">
    <source>
        <dbReference type="ARBA" id="ARBA00022490"/>
    </source>
</evidence>
<evidence type="ECO:0000256" key="2">
    <source>
        <dbReference type="ARBA" id="ARBA00004496"/>
    </source>
</evidence>
<keyword evidence="8" id="KW-0539">Nucleus</keyword>
<proteinExistence type="inferred from homology"/>
<evidence type="ECO:0000313" key="10">
    <source>
        <dbReference type="EMBL" id="SCU85003.1"/>
    </source>
</evidence>
<dbReference type="InterPro" id="IPR036549">
    <property type="entry name" value="CX6/COA6-like_sf"/>
</dbReference>
<dbReference type="STRING" id="1230905.A0A1G4J5P7"/>
<dbReference type="OrthoDB" id="5545577at2759"/>
<sequence length="110" mass="12977">MGWFSSSPKPMDDPSKPPMRSSRKQCWESRDAFFTCLDRIEVVNALDPSQTGAIKSQCSKEESRFEQDCATSWIKYFKEKRVVDYKREKFMKEMEEKNAQKIELPGLVRR</sequence>
<reference evidence="11" key="1">
    <citation type="submission" date="2016-03" db="EMBL/GenBank/DDBJ databases">
        <authorList>
            <person name="Devillers H."/>
        </authorList>
    </citation>
    <scope>NUCLEOTIDE SEQUENCE [LARGE SCALE GENOMIC DNA]</scope>
</reference>
<keyword evidence="7" id="KW-1015">Disulfide bond</keyword>
<dbReference type="PANTHER" id="PTHR47677">
    <property type="entry name" value="CYTOCHROME C OXIDASE ASSEMBLY FACTOR 6"/>
    <property type="match status" value="1"/>
</dbReference>
<keyword evidence="6" id="KW-0496">Mitochondrion</keyword>
<dbReference type="GO" id="GO:0005758">
    <property type="term" value="C:mitochondrial intermembrane space"/>
    <property type="evidence" value="ECO:0007669"/>
    <property type="project" value="UniProtKB-SubCell"/>
</dbReference>
<accession>A0A1G4J5P7</accession>
<evidence type="ECO:0000256" key="3">
    <source>
        <dbReference type="ARBA" id="ARBA00004569"/>
    </source>
</evidence>
<feature type="region of interest" description="Disordered" evidence="9">
    <location>
        <begin position="1"/>
        <end position="24"/>
    </location>
</feature>
<dbReference type="PANTHER" id="PTHR47677:SF1">
    <property type="entry name" value="CYTOCHROME C OXIDASE ASSEMBLY FACTOR 6"/>
    <property type="match status" value="1"/>
</dbReference>
<evidence type="ECO:0000256" key="1">
    <source>
        <dbReference type="ARBA" id="ARBA00004123"/>
    </source>
</evidence>
<evidence type="ECO:0000256" key="7">
    <source>
        <dbReference type="ARBA" id="ARBA00023157"/>
    </source>
</evidence>
<dbReference type="GO" id="GO:0005634">
    <property type="term" value="C:nucleus"/>
    <property type="evidence" value="ECO:0007669"/>
    <property type="project" value="UniProtKB-SubCell"/>
</dbReference>
<dbReference type="AlphaFoldDB" id="A0A1G4J5P7"/>
<comment type="subcellular location">
    <subcellularLocation>
        <location evidence="2">Cytoplasm</location>
    </subcellularLocation>
    <subcellularLocation>
        <location evidence="3">Mitochondrion intermembrane space</location>
    </subcellularLocation>
    <subcellularLocation>
        <location evidence="1">Nucleus</location>
    </subcellularLocation>
</comment>
<dbReference type="Gene3D" id="1.10.10.140">
    <property type="entry name" value="Cytochrome c oxidase, subunit VIb"/>
    <property type="match status" value="1"/>
</dbReference>
<organism evidence="10 11">
    <name type="scientific">Lachancea mirantina</name>
    <dbReference type="NCBI Taxonomy" id="1230905"/>
    <lineage>
        <taxon>Eukaryota</taxon>
        <taxon>Fungi</taxon>
        <taxon>Dikarya</taxon>
        <taxon>Ascomycota</taxon>
        <taxon>Saccharomycotina</taxon>
        <taxon>Saccharomycetes</taxon>
        <taxon>Saccharomycetales</taxon>
        <taxon>Saccharomycetaceae</taxon>
        <taxon>Lachancea</taxon>
    </lineage>
</organism>
<evidence type="ECO:0000256" key="8">
    <source>
        <dbReference type="ARBA" id="ARBA00023242"/>
    </source>
</evidence>
<evidence type="ECO:0000256" key="6">
    <source>
        <dbReference type="ARBA" id="ARBA00023128"/>
    </source>
</evidence>
<dbReference type="PROSITE" id="PS51808">
    <property type="entry name" value="CHCH"/>
    <property type="match status" value="1"/>
</dbReference>
<keyword evidence="5" id="KW-0963">Cytoplasm</keyword>
<dbReference type="InterPro" id="IPR048280">
    <property type="entry name" value="COX6B-like"/>
</dbReference>
<evidence type="ECO:0000313" key="11">
    <source>
        <dbReference type="Proteomes" id="UP000191024"/>
    </source>
</evidence>
<evidence type="ECO:0000256" key="9">
    <source>
        <dbReference type="SAM" id="MobiDB-lite"/>
    </source>
</evidence>
<dbReference type="GO" id="GO:0033617">
    <property type="term" value="P:mitochondrial respiratory chain complex IV assembly"/>
    <property type="evidence" value="ECO:0007669"/>
    <property type="project" value="TreeGrafter"/>
</dbReference>
<comment type="similarity">
    <text evidence="4">Belongs to the cytochrome c oxidase subunit 6B family.</text>
</comment>
<dbReference type="Proteomes" id="UP000191024">
    <property type="component" value="Chromosome C"/>
</dbReference>
<dbReference type="SUPFAM" id="SSF47694">
    <property type="entry name" value="Cytochrome c oxidase subunit h"/>
    <property type="match status" value="1"/>
</dbReference>
<dbReference type="EMBL" id="LT598466">
    <property type="protein sequence ID" value="SCU85003.1"/>
    <property type="molecule type" value="Genomic_DNA"/>
</dbReference>
<keyword evidence="11" id="KW-1185">Reference proteome</keyword>
<dbReference type="FunFam" id="1.10.10.140:FF:000003">
    <property type="entry name" value="Cytochrome c oxidase assembly factor 6"/>
    <property type="match status" value="1"/>
</dbReference>
<evidence type="ECO:0000256" key="4">
    <source>
        <dbReference type="ARBA" id="ARBA00006425"/>
    </source>
</evidence>